<feature type="compositionally biased region" description="Polar residues" evidence="1">
    <location>
        <begin position="337"/>
        <end position="348"/>
    </location>
</feature>
<gene>
    <name evidence="2" type="ORF">PT974_08978</name>
</gene>
<name>A0ABR0SFI4_9HYPO</name>
<sequence>MTRNNLSDHLSWLLKNVAVSKPPAQVFPAISESSSVQSSQSQSLDTRIISTSQSGSFSVARNRVESHIREGGNSNGLAGRGQEKRDSDVVILENDNMGRLMSSSKTKKSFLVSQQGQLPTPSATGDGRSRQRLNQPVNGSATPGPSRQKRNASPSKTAPPCYVSSPNFGLDLADFDVDELECMDLTEVANMSVDSPQFGDDVKLWTEKDASWEIAASKSKKRKSIEISKDDTNRDTQFPDVYELLGTEPPAPTPGRRSARKAAPSSSVKPRLAKTPKSAKAGSSEFIFDGSSSPSRQVASRRAQSPVKQTPQKDRIPSTAPGSRKKAKVNFEPPASPSSSETGTVLHQISKAPTSIEDFIIPDSDDEFVTPPLVLSQIVTELDPQQICT</sequence>
<feature type="compositionally biased region" description="Basic and acidic residues" evidence="1">
    <location>
        <begin position="224"/>
        <end position="234"/>
    </location>
</feature>
<reference evidence="2 3" key="1">
    <citation type="submission" date="2024-01" db="EMBL/GenBank/DDBJ databases">
        <title>Complete genome of Cladobotryum mycophilum ATHUM6906.</title>
        <authorList>
            <person name="Christinaki A.C."/>
            <person name="Myridakis A.I."/>
            <person name="Kouvelis V.N."/>
        </authorList>
    </citation>
    <scope>NUCLEOTIDE SEQUENCE [LARGE SCALE GENOMIC DNA]</scope>
    <source>
        <strain evidence="2 3">ATHUM6906</strain>
    </source>
</reference>
<evidence type="ECO:0000313" key="2">
    <source>
        <dbReference type="EMBL" id="KAK5990709.1"/>
    </source>
</evidence>
<feature type="compositionally biased region" description="Polar residues" evidence="1">
    <location>
        <begin position="132"/>
        <end position="156"/>
    </location>
</feature>
<dbReference type="Proteomes" id="UP001338125">
    <property type="component" value="Unassembled WGS sequence"/>
</dbReference>
<feature type="region of interest" description="Disordered" evidence="1">
    <location>
        <begin position="217"/>
        <end position="348"/>
    </location>
</feature>
<evidence type="ECO:0000313" key="3">
    <source>
        <dbReference type="Proteomes" id="UP001338125"/>
    </source>
</evidence>
<protein>
    <submittedName>
        <fullName evidence="2">Uncharacterized protein</fullName>
    </submittedName>
</protein>
<accession>A0ABR0SFI4</accession>
<feature type="region of interest" description="Disordered" evidence="1">
    <location>
        <begin position="66"/>
        <end position="86"/>
    </location>
</feature>
<comment type="caution">
    <text evidence="2">The sequence shown here is derived from an EMBL/GenBank/DDBJ whole genome shotgun (WGS) entry which is preliminary data.</text>
</comment>
<feature type="compositionally biased region" description="Polar residues" evidence="1">
    <location>
        <begin position="111"/>
        <end position="123"/>
    </location>
</feature>
<proteinExistence type="predicted"/>
<feature type="region of interest" description="Disordered" evidence="1">
    <location>
        <begin position="102"/>
        <end position="163"/>
    </location>
</feature>
<feature type="compositionally biased region" description="Polar residues" evidence="1">
    <location>
        <begin position="290"/>
        <end position="310"/>
    </location>
</feature>
<organism evidence="2 3">
    <name type="scientific">Cladobotryum mycophilum</name>
    <dbReference type="NCBI Taxonomy" id="491253"/>
    <lineage>
        <taxon>Eukaryota</taxon>
        <taxon>Fungi</taxon>
        <taxon>Dikarya</taxon>
        <taxon>Ascomycota</taxon>
        <taxon>Pezizomycotina</taxon>
        <taxon>Sordariomycetes</taxon>
        <taxon>Hypocreomycetidae</taxon>
        <taxon>Hypocreales</taxon>
        <taxon>Hypocreaceae</taxon>
        <taxon>Cladobotryum</taxon>
    </lineage>
</organism>
<dbReference type="EMBL" id="JAVFKD010000014">
    <property type="protein sequence ID" value="KAK5990709.1"/>
    <property type="molecule type" value="Genomic_DNA"/>
</dbReference>
<evidence type="ECO:0000256" key="1">
    <source>
        <dbReference type="SAM" id="MobiDB-lite"/>
    </source>
</evidence>
<keyword evidence="3" id="KW-1185">Reference proteome</keyword>